<reference evidence="3 4" key="1">
    <citation type="submission" date="2019-12" db="EMBL/GenBank/DDBJ databases">
        <title>Isolation and characterization of three novel carbon monoxide-oxidizing members of Halobacteria from salione crusts and soils.</title>
        <authorList>
            <person name="Myers M.R."/>
            <person name="King G.M."/>
        </authorList>
    </citation>
    <scope>NUCLEOTIDE SEQUENCE [LARGE SCALE GENOMIC DNA]</scope>
    <source>
        <strain evidence="3 4">PCN9</strain>
    </source>
</reference>
<evidence type="ECO:0000256" key="1">
    <source>
        <dbReference type="SAM" id="MobiDB-lite"/>
    </source>
</evidence>
<dbReference type="RefSeq" id="WP_159525665.1">
    <property type="nucleotide sequence ID" value="NZ_WUUU01000027.1"/>
</dbReference>
<keyword evidence="2" id="KW-1133">Transmembrane helix</keyword>
<keyword evidence="2" id="KW-0472">Membrane</keyword>
<evidence type="ECO:0000256" key="2">
    <source>
        <dbReference type="SAM" id="Phobius"/>
    </source>
</evidence>
<evidence type="ECO:0000313" key="3">
    <source>
        <dbReference type="EMBL" id="MXR20108.1"/>
    </source>
</evidence>
<feature type="region of interest" description="Disordered" evidence="1">
    <location>
        <begin position="348"/>
        <end position="396"/>
    </location>
</feature>
<gene>
    <name evidence="3" type="ORF">GRX66_05635</name>
</gene>
<evidence type="ECO:0000313" key="4">
    <source>
        <dbReference type="Proteomes" id="UP000471521"/>
    </source>
</evidence>
<keyword evidence="4" id="KW-1185">Reference proteome</keyword>
<dbReference type="EMBL" id="WUUU01000027">
    <property type="protein sequence ID" value="MXR20108.1"/>
    <property type="molecule type" value="Genomic_DNA"/>
</dbReference>
<dbReference type="OrthoDB" id="270764at2157"/>
<keyword evidence="2" id="KW-0812">Transmembrane</keyword>
<name>A0A6B0SEX6_9EURY</name>
<feature type="compositionally biased region" description="Basic and acidic residues" evidence="1">
    <location>
        <begin position="384"/>
        <end position="396"/>
    </location>
</feature>
<dbReference type="Proteomes" id="UP000471521">
    <property type="component" value="Unassembled WGS sequence"/>
</dbReference>
<dbReference type="Pfam" id="PF17231">
    <property type="entry name" value="DUF5305"/>
    <property type="match status" value="1"/>
</dbReference>
<comment type="caution">
    <text evidence="3">The sequence shown here is derived from an EMBL/GenBank/DDBJ whole genome shotgun (WGS) entry which is preliminary data.</text>
</comment>
<evidence type="ECO:0008006" key="5">
    <source>
        <dbReference type="Google" id="ProtNLM"/>
    </source>
</evidence>
<accession>A0A6B0SEX6</accession>
<sequence>MGRGTGWVRVRAIASSWFPVLVVALLAAAAVGGWATMTAHATPGTSEQQSEQAHWTVTGEFDHSATVTRENPVFDRGTVLSDRQTYYLTVAPVLDGEFTAEYASVEATDADLSVDAELVVQEVGEDVVYWTERRQLATTDTTVASGEQRTVSFAVNVSDVADRRSEIRDGLGQTPGDLETFVAMAVTAEGTADGGPAELSFTQRLPLSIDGDTYSVGSPGRTSETLTTTETVQVERSYGPLWSVGGPVLFLVAGGGLVALAFGRRRGLLELSADERSRLTFQQDRATFDEWIVAVRLPDAVHDLPRADAESLADLVDFAIDTNAGVVEDPDTGTFYAVGDEVLVAFEPPEFDDEPSGQRRPADVSEGAGETEQTADSDAVEPPADDKADVPGADRD</sequence>
<organism evidence="3 4">
    <name type="scientific">Halobacterium bonnevillei</name>
    <dbReference type="NCBI Taxonomy" id="2692200"/>
    <lineage>
        <taxon>Archaea</taxon>
        <taxon>Methanobacteriati</taxon>
        <taxon>Methanobacteriota</taxon>
        <taxon>Stenosarchaea group</taxon>
        <taxon>Halobacteria</taxon>
        <taxon>Halobacteriales</taxon>
        <taxon>Halobacteriaceae</taxon>
        <taxon>Halobacterium</taxon>
    </lineage>
</organism>
<protein>
    <recommendedName>
        <fullName evidence="5">DUF5305 domain-containing protein</fullName>
    </recommendedName>
</protein>
<proteinExistence type="predicted"/>
<dbReference type="InterPro" id="IPR035185">
    <property type="entry name" value="DUF5305"/>
</dbReference>
<dbReference type="AlphaFoldDB" id="A0A6B0SEX6"/>
<feature type="transmembrane region" description="Helical" evidence="2">
    <location>
        <begin position="241"/>
        <end position="262"/>
    </location>
</feature>